<feature type="compositionally biased region" description="Polar residues" evidence="1">
    <location>
        <begin position="89"/>
        <end position="108"/>
    </location>
</feature>
<accession>A0A078ACZ6</accession>
<dbReference type="Proteomes" id="UP000039865">
    <property type="component" value="Unassembled WGS sequence"/>
</dbReference>
<organism evidence="2 3">
    <name type="scientific">Stylonychia lemnae</name>
    <name type="common">Ciliate</name>
    <dbReference type="NCBI Taxonomy" id="5949"/>
    <lineage>
        <taxon>Eukaryota</taxon>
        <taxon>Sar</taxon>
        <taxon>Alveolata</taxon>
        <taxon>Ciliophora</taxon>
        <taxon>Intramacronucleata</taxon>
        <taxon>Spirotrichea</taxon>
        <taxon>Stichotrichia</taxon>
        <taxon>Sporadotrichida</taxon>
        <taxon>Oxytrichidae</taxon>
        <taxon>Stylonychinae</taxon>
        <taxon>Stylonychia</taxon>
    </lineage>
</organism>
<reference evidence="2 3" key="1">
    <citation type="submission" date="2014-06" db="EMBL/GenBank/DDBJ databases">
        <authorList>
            <person name="Swart Estienne"/>
        </authorList>
    </citation>
    <scope>NUCLEOTIDE SEQUENCE [LARGE SCALE GENOMIC DNA]</scope>
    <source>
        <strain evidence="2 3">130c</strain>
    </source>
</reference>
<evidence type="ECO:0000256" key="1">
    <source>
        <dbReference type="SAM" id="MobiDB-lite"/>
    </source>
</evidence>
<evidence type="ECO:0000313" key="2">
    <source>
        <dbReference type="EMBL" id="CDW79407.1"/>
    </source>
</evidence>
<feature type="compositionally biased region" description="Acidic residues" evidence="1">
    <location>
        <begin position="195"/>
        <end position="204"/>
    </location>
</feature>
<dbReference type="EMBL" id="CCKQ01007969">
    <property type="protein sequence ID" value="CDW79407.1"/>
    <property type="molecule type" value="Genomic_DNA"/>
</dbReference>
<feature type="compositionally biased region" description="Polar residues" evidence="1">
    <location>
        <begin position="1"/>
        <end position="15"/>
    </location>
</feature>
<name>A0A078ACZ6_STYLE</name>
<dbReference type="InParanoid" id="A0A078ACZ6"/>
<dbReference type="OrthoDB" id="10619865at2759"/>
<feature type="region of interest" description="Disordered" evidence="1">
    <location>
        <begin position="1"/>
        <end position="108"/>
    </location>
</feature>
<sequence length="388" mass="41565">MQQTEILIPQGNGSEDNGFDNPDQIAQRKIVKVKRSIQSNQDVGSNHGKLQLSGQINPSDTKTEYQDDKSEDKKTEQKEKPASMFGNLGSINATGGAQTSMFGGQASNSGQSLFGSGFKFTTTTSTTGGASIFNGGSLFGSSSTGGSLFGSGAPSGSLFGSSSTTGGSLFSSTTPLFAGNNALFKAPESNKNGDGEGDEEDDDDNFGKGDGSPPAFGGDQSGGFGELSRPMKLNIESRPPEKSPYVKKFSNQVEKFKLVTPVVVGGQKKEEKKSMGRGNISIEVAEINNKQVYICVFRNLIGKNLYQGTISSKFSKKRRIEEKAMKLQLKLALVTLDPATKKSKVDYSVISFTRSDDLKQFEKEFEDAINTIKSQETDSAKSEESKKE</sequence>
<feature type="region of interest" description="Disordered" evidence="1">
    <location>
        <begin position="184"/>
        <end position="228"/>
    </location>
</feature>
<evidence type="ECO:0008006" key="4">
    <source>
        <dbReference type="Google" id="ProtNLM"/>
    </source>
</evidence>
<evidence type="ECO:0000313" key="3">
    <source>
        <dbReference type="Proteomes" id="UP000039865"/>
    </source>
</evidence>
<gene>
    <name evidence="2" type="primary">Contig7248.g7752</name>
    <name evidence="2" type="ORF">STYLEM_8395</name>
</gene>
<feature type="compositionally biased region" description="Basic and acidic residues" evidence="1">
    <location>
        <begin position="61"/>
        <end position="81"/>
    </location>
</feature>
<proteinExistence type="predicted"/>
<protein>
    <recommendedName>
        <fullName evidence="4">RanBD1 domain-containing protein</fullName>
    </recommendedName>
</protein>
<dbReference type="AlphaFoldDB" id="A0A078ACZ6"/>
<keyword evidence="3" id="KW-1185">Reference proteome</keyword>